<dbReference type="Proteomes" id="UP000247781">
    <property type="component" value="Unassembled WGS sequence"/>
</dbReference>
<dbReference type="GO" id="GO:0019432">
    <property type="term" value="P:triglyceride biosynthetic process"/>
    <property type="evidence" value="ECO:0007669"/>
    <property type="project" value="UniProtKB-UniPathway"/>
</dbReference>
<dbReference type="AlphaFoldDB" id="A0A318H9P2"/>
<keyword evidence="9 11" id="KW-0012">Acyltransferase</keyword>
<dbReference type="PANTHER" id="PTHR31650:SF1">
    <property type="entry name" value="WAX ESTER SYNTHASE_DIACYLGLYCEROL ACYLTRANSFERASE 4-RELATED"/>
    <property type="match status" value="1"/>
</dbReference>
<dbReference type="InterPro" id="IPR023213">
    <property type="entry name" value="CAT-like_dom_sf"/>
</dbReference>
<dbReference type="Pfam" id="PF06974">
    <property type="entry name" value="WS_DGAT_C"/>
    <property type="match status" value="1"/>
</dbReference>
<dbReference type="RefSeq" id="WP_110319118.1">
    <property type="nucleotide sequence ID" value="NZ_QJJU01000024.1"/>
</dbReference>
<keyword evidence="5 11" id="KW-0444">Lipid biosynthesis</keyword>
<dbReference type="GO" id="GO:0005886">
    <property type="term" value="C:plasma membrane"/>
    <property type="evidence" value="ECO:0007669"/>
    <property type="project" value="TreeGrafter"/>
</dbReference>
<dbReference type="InterPro" id="IPR004255">
    <property type="entry name" value="O-acyltransferase_WSD1_N"/>
</dbReference>
<comment type="pathway">
    <text evidence="1 11">Glycerolipid metabolism; triacylglycerol biosynthesis.</text>
</comment>
<evidence type="ECO:0000256" key="6">
    <source>
        <dbReference type="ARBA" id="ARBA00022679"/>
    </source>
</evidence>
<dbReference type="InterPro" id="IPR014292">
    <property type="entry name" value="Acyl_transf_WS/DGAT"/>
</dbReference>
<dbReference type="UniPathway" id="UPA00282"/>
<dbReference type="GO" id="GO:0004144">
    <property type="term" value="F:diacylglycerol O-acyltransferase activity"/>
    <property type="evidence" value="ECO:0007669"/>
    <property type="project" value="UniProtKB-EC"/>
</dbReference>
<name>A0A318H9P2_9MYCO</name>
<evidence type="ECO:0000256" key="11">
    <source>
        <dbReference type="RuleBase" id="RU361241"/>
    </source>
</evidence>
<keyword evidence="6 11" id="KW-0808">Transferase</keyword>
<evidence type="ECO:0000313" key="14">
    <source>
        <dbReference type="EMBL" id="PXX02512.1"/>
    </source>
</evidence>
<feature type="domain" description="O-acyltransferase WSD1-like N-terminal" evidence="12">
    <location>
        <begin position="4"/>
        <end position="285"/>
    </location>
</feature>
<evidence type="ECO:0000256" key="10">
    <source>
        <dbReference type="ARBA" id="ARBA00048109"/>
    </source>
</evidence>
<evidence type="ECO:0000256" key="3">
    <source>
        <dbReference type="ARBA" id="ARBA00009587"/>
    </source>
</evidence>
<dbReference type="InterPro" id="IPR009721">
    <property type="entry name" value="O-acyltransferase_WSD1_C"/>
</dbReference>
<evidence type="ECO:0000256" key="4">
    <source>
        <dbReference type="ARBA" id="ARBA00013244"/>
    </source>
</evidence>
<organism evidence="14 15">
    <name type="scientific">Mycolicibacterium moriokaense</name>
    <dbReference type="NCBI Taxonomy" id="39691"/>
    <lineage>
        <taxon>Bacteria</taxon>
        <taxon>Bacillati</taxon>
        <taxon>Actinomycetota</taxon>
        <taxon>Actinomycetes</taxon>
        <taxon>Mycobacteriales</taxon>
        <taxon>Mycobacteriaceae</taxon>
        <taxon>Mycolicibacterium</taxon>
    </lineage>
</organism>
<accession>A0A318H9P2</accession>
<evidence type="ECO:0000256" key="8">
    <source>
        <dbReference type="ARBA" id="ARBA00023098"/>
    </source>
</evidence>
<evidence type="ECO:0000313" key="15">
    <source>
        <dbReference type="Proteomes" id="UP000247781"/>
    </source>
</evidence>
<comment type="similarity">
    <text evidence="3 11">Belongs to the long-chain O-acyltransferase family.</text>
</comment>
<evidence type="ECO:0000256" key="7">
    <source>
        <dbReference type="ARBA" id="ARBA00022798"/>
    </source>
</evidence>
<comment type="pathway">
    <text evidence="2">Lipid metabolism.</text>
</comment>
<keyword evidence="8 11" id="KW-0443">Lipid metabolism</keyword>
<evidence type="ECO:0000256" key="2">
    <source>
        <dbReference type="ARBA" id="ARBA00005189"/>
    </source>
</evidence>
<evidence type="ECO:0000259" key="13">
    <source>
        <dbReference type="Pfam" id="PF06974"/>
    </source>
</evidence>
<keyword evidence="15" id="KW-1185">Reference proteome</keyword>
<evidence type="ECO:0000256" key="5">
    <source>
        <dbReference type="ARBA" id="ARBA00022516"/>
    </source>
</evidence>
<dbReference type="InterPro" id="IPR045034">
    <property type="entry name" value="O-acyltransferase_WSD1-like"/>
</dbReference>
<evidence type="ECO:0000259" key="12">
    <source>
        <dbReference type="Pfam" id="PF03007"/>
    </source>
</evidence>
<dbReference type="EMBL" id="QJJU01000024">
    <property type="protein sequence ID" value="PXX02512.1"/>
    <property type="molecule type" value="Genomic_DNA"/>
</dbReference>
<gene>
    <name evidence="14" type="ORF">C8E89_12458</name>
</gene>
<sequence>MRRLTSLDAFFLATEDARTVANVSALTILERKRANGRRLTRHAVKSLFAQRLHLLPPLRWQLAEVPLGVAHPSWVDGEVDLDFHIREFALPAPGDDVALAEHVARLAAEPMNRSRPLWEAYLIHGLSDDRVALLIKLHHSAVDGVSGGEILRTLLDESPHGRELPPAPARQTEPVPNRLAMLLRGVADIPRQQIAAVNAARPALANLDKVATIRSLPGVGQIASLAGRFSKGSRPELAAPPELVAPHTAFNARITPNRSLALLSLPLPEVLQLKQAHGATVNDIVVALCAGALRTWLADKEELPDETLLAMVPVSVRTAEEQGTFGNKVSTMVVALPTDEANPVGRIRACRDSLLQAKQQQKAQPPNLMQHANDLVPPVLFGSAMRTVLRLASSRRLNPAANVVISNVPGPRTPLYFAGARVLANYPVSTIVDGMALNITLFSYLDKLQIGVTADPELVPDVDLLARALVNELELQVSLLKPAKTKRR</sequence>
<dbReference type="GO" id="GO:0051701">
    <property type="term" value="P:biological process involved in interaction with host"/>
    <property type="evidence" value="ECO:0007669"/>
    <property type="project" value="TreeGrafter"/>
</dbReference>
<dbReference type="Gene3D" id="3.30.559.30">
    <property type="entry name" value="Nonribosomal peptide synthetase, condensation domain"/>
    <property type="match status" value="1"/>
</dbReference>
<dbReference type="GO" id="GO:0071731">
    <property type="term" value="P:response to nitric oxide"/>
    <property type="evidence" value="ECO:0007669"/>
    <property type="project" value="TreeGrafter"/>
</dbReference>
<protein>
    <recommendedName>
        <fullName evidence="4 11">Diacylglycerol O-acyltransferase</fullName>
        <ecNumber evidence="4 11">2.3.1.20</ecNumber>
    </recommendedName>
</protein>
<comment type="caution">
    <text evidence="14">The sequence shown here is derived from an EMBL/GenBank/DDBJ whole genome shotgun (WGS) entry which is preliminary data.</text>
</comment>
<dbReference type="GO" id="GO:0006071">
    <property type="term" value="P:glycerol metabolic process"/>
    <property type="evidence" value="ECO:0007669"/>
    <property type="project" value="UniProtKB-KW"/>
</dbReference>
<dbReference type="Pfam" id="PF03007">
    <property type="entry name" value="WS_DGAT_cat"/>
    <property type="match status" value="1"/>
</dbReference>
<comment type="catalytic activity">
    <reaction evidence="10 11">
        <text>an acyl-CoA + a 1,2-diacyl-sn-glycerol = a triacyl-sn-glycerol + CoA</text>
        <dbReference type="Rhea" id="RHEA:10868"/>
        <dbReference type="ChEBI" id="CHEBI:17815"/>
        <dbReference type="ChEBI" id="CHEBI:57287"/>
        <dbReference type="ChEBI" id="CHEBI:58342"/>
        <dbReference type="ChEBI" id="CHEBI:64615"/>
        <dbReference type="EC" id="2.3.1.20"/>
    </reaction>
</comment>
<proteinExistence type="inferred from homology"/>
<dbReference type="OrthoDB" id="9810950at2"/>
<feature type="domain" description="O-acyltransferase WSD1 C-terminal" evidence="13">
    <location>
        <begin position="326"/>
        <end position="474"/>
    </location>
</feature>
<evidence type="ECO:0000256" key="1">
    <source>
        <dbReference type="ARBA" id="ARBA00004771"/>
    </source>
</evidence>
<keyword evidence="7 11" id="KW-0319">Glycerol metabolism</keyword>
<reference evidence="15" key="1">
    <citation type="submission" date="2018-05" db="EMBL/GenBank/DDBJ databases">
        <authorList>
            <person name="Deangelis K."/>
            <person name="Huntemann M."/>
            <person name="Clum A."/>
            <person name="Pillay M."/>
            <person name="Palaniappan K."/>
            <person name="Varghese N."/>
            <person name="Mikhailova N."/>
            <person name="Stamatis D."/>
            <person name="Reddy T."/>
            <person name="Daum C."/>
            <person name="Shapiro N."/>
            <person name="Ivanova N."/>
            <person name="Kyrpides N."/>
            <person name="Woyke T."/>
        </authorList>
    </citation>
    <scope>NUCLEOTIDE SEQUENCE [LARGE SCALE GENOMIC DNA]</scope>
    <source>
        <strain evidence="15">GAS496</strain>
    </source>
</reference>
<evidence type="ECO:0000256" key="9">
    <source>
        <dbReference type="ARBA" id="ARBA00023315"/>
    </source>
</evidence>
<dbReference type="EC" id="2.3.1.20" evidence="4 11"/>
<dbReference type="Gene3D" id="3.30.559.10">
    <property type="entry name" value="Chloramphenicol acetyltransferase-like domain"/>
    <property type="match status" value="1"/>
</dbReference>
<dbReference type="NCBIfam" id="TIGR02946">
    <property type="entry name" value="acyl_WS_DGAT"/>
    <property type="match status" value="1"/>
</dbReference>
<dbReference type="SUPFAM" id="SSF52777">
    <property type="entry name" value="CoA-dependent acyltransferases"/>
    <property type="match status" value="2"/>
</dbReference>
<reference evidence="14 15" key="2">
    <citation type="submission" date="2018-06" db="EMBL/GenBank/DDBJ databases">
        <title>Sequencing of bacterial isolates from soil warming experiment in Harvard Forest, Massachusetts, USA.</title>
        <authorList>
            <person name="Deangelis K.PhD."/>
        </authorList>
    </citation>
    <scope>NUCLEOTIDE SEQUENCE [LARGE SCALE GENOMIC DNA]</scope>
    <source>
        <strain evidence="14 15">GAS496</strain>
    </source>
</reference>
<dbReference type="GO" id="GO:0001666">
    <property type="term" value="P:response to hypoxia"/>
    <property type="evidence" value="ECO:0007669"/>
    <property type="project" value="TreeGrafter"/>
</dbReference>
<dbReference type="PANTHER" id="PTHR31650">
    <property type="entry name" value="O-ACYLTRANSFERASE (WSD1-LIKE) FAMILY PROTEIN"/>
    <property type="match status" value="1"/>
</dbReference>